<name>A0ABS2CHF1_9MICO</name>
<evidence type="ECO:0000313" key="2">
    <source>
        <dbReference type="EMBL" id="MBM6399293.1"/>
    </source>
</evidence>
<comment type="caution">
    <text evidence="2">The sequence shown here is derived from an EMBL/GenBank/DDBJ whole genome shotgun (WGS) entry which is preliminary data.</text>
</comment>
<sequence length="160" mass="17273">MRRSVTAVLSALAAVATVLVAAPAASADGNVTTYAGCKGTLSRSVPIKSAAGTVLSRVQIWEYGTYRQSEVCVKNVHVGNTVGKSMFTMVSIGSKYDRGDYSQYAGAIRTGGDWYGSYDIHVGVANPANPDRDYYCIKVDGRIGDRWAPNIWLCYVFNSR</sequence>
<reference evidence="2" key="1">
    <citation type="submission" date="2021-02" db="EMBL/GenBank/DDBJ databases">
        <title>Phycicoccus sp. MQZ13P-5T, whole genome shotgun sequence.</title>
        <authorList>
            <person name="Tuo L."/>
        </authorList>
    </citation>
    <scope>NUCLEOTIDE SEQUENCE</scope>
    <source>
        <strain evidence="2">MQZ13P-5</strain>
    </source>
</reference>
<evidence type="ECO:0000256" key="1">
    <source>
        <dbReference type="SAM" id="SignalP"/>
    </source>
</evidence>
<evidence type="ECO:0008006" key="4">
    <source>
        <dbReference type="Google" id="ProtNLM"/>
    </source>
</evidence>
<dbReference type="RefSeq" id="WP_204129755.1">
    <property type="nucleotide sequence ID" value="NZ_JAFDVD010000003.1"/>
</dbReference>
<accession>A0ABS2CHF1</accession>
<gene>
    <name evidence="2" type="ORF">JQN70_02720</name>
</gene>
<protein>
    <recommendedName>
        <fullName evidence="4">Secreted protein</fullName>
    </recommendedName>
</protein>
<dbReference type="Proteomes" id="UP001430172">
    <property type="component" value="Unassembled WGS sequence"/>
</dbReference>
<feature type="signal peptide" evidence="1">
    <location>
        <begin position="1"/>
        <end position="27"/>
    </location>
</feature>
<feature type="chain" id="PRO_5046463699" description="Secreted protein" evidence="1">
    <location>
        <begin position="28"/>
        <end position="160"/>
    </location>
</feature>
<evidence type="ECO:0000313" key="3">
    <source>
        <dbReference type="Proteomes" id="UP001430172"/>
    </source>
</evidence>
<keyword evidence="1" id="KW-0732">Signal</keyword>
<dbReference type="EMBL" id="JAFDVD010000003">
    <property type="protein sequence ID" value="MBM6399293.1"/>
    <property type="molecule type" value="Genomic_DNA"/>
</dbReference>
<keyword evidence="3" id="KW-1185">Reference proteome</keyword>
<organism evidence="2 3">
    <name type="scientific">Phycicoccus sonneratiae</name>
    <dbReference type="NCBI Taxonomy" id="2807628"/>
    <lineage>
        <taxon>Bacteria</taxon>
        <taxon>Bacillati</taxon>
        <taxon>Actinomycetota</taxon>
        <taxon>Actinomycetes</taxon>
        <taxon>Micrococcales</taxon>
        <taxon>Intrasporangiaceae</taxon>
        <taxon>Phycicoccus</taxon>
    </lineage>
</organism>
<proteinExistence type="predicted"/>